<accession>A0A0R2I9K4</accession>
<gene>
    <name evidence="1" type="ORF">IV45_GL001047</name>
</gene>
<dbReference type="AlphaFoldDB" id="A0A0R2I9K4"/>
<sequence>MEQEMAKQLIAKLLVETFITCAGNPQIDFATTEKFMQGTMQDGYYETLNRRFQLNNLINPFAK</sequence>
<keyword evidence="2" id="KW-1185">Reference proteome</keyword>
<protein>
    <submittedName>
        <fullName evidence="1">Uncharacterized protein</fullName>
    </submittedName>
</protein>
<evidence type="ECO:0000313" key="1">
    <source>
        <dbReference type="EMBL" id="KRN58596.1"/>
    </source>
</evidence>
<comment type="caution">
    <text evidence="1">The sequence shown here is derived from an EMBL/GenBank/DDBJ whole genome shotgun (WGS) entry which is preliminary data.</text>
</comment>
<dbReference type="EMBL" id="JQBW01000010">
    <property type="protein sequence ID" value="KRN58596.1"/>
    <property type="molecule type" value="Genomic_DNA"/>
</dbReference>
<reference evidence="1 2" key="1">
    <citation type="journal article" date="2015" name="Genome Announc.">
        <title>Expanding the biotechnology potential of lactobacilli through comparative genomics of 213 strains and associated genera.</title>
        <authorList>
            <person name="Sun Z."/>
            <person name="Harris H.M."/>
            <person name="McCann A."/>
            <person name="Guo C."/>
            <person name="Argimon S."/>
            <person name="Zhang W."/>
            <person name="Yang X."/>
            <person name="Jeffery I.B."/>
            <person name="Cooney J.C."/>
            <person name="Kagawa T.F."/>
            <person name="Liu W."/>
            <person name="Song Y."/>
            <person name="Salvetti E."/>
            <person name="Wrobel A."/>
            <person name="Rasinkangas P."/>
            <person name="Parkhill J."/>
            <person name="Rea M.C."/>
            <person name="O'Sullivan O."/>
            <person name="Ritari J."/>
            <person name="Douillard F.P."/>
            <person name="Paul Ross R."/>
            <person name="Yang R."/>
            <person name="Briner A.E."/>
            <person name="Felis G.E."/>
            <person name="de Vos W.M."/>
            <person name="Barrangou R."/>
            <person name="Klaenhammer T.R."/>
            <person name="Caufield P.W."/>
            <person name="Cui Y."/>
            <person name="Zhang H."/>
            <person name="O'Toole P.W."/>
        </authorList>
    </citation>
    <scope>NUCLEOTIDE SEQUENCE [LARGE SCALE GENOMIC DNA]</scope>
    <source>
        <strain evidence="1 2">DSM 17896</strain>
    </source>
</reference>
<proteinExistence type="predicted"/>
<organism evidence="1 2">
    <name type="scientific">Limosilactobacillus secaliphilus</name>
    <dbReference type="NCBI Taxonomy" id="396268"/>
    <lineage>
        <taxon>Bacteria</taxon>
        <taxon>Bacillati</taxon>
        <taxon>Bacillota</taxon>
        <taxon>Bacilli</taxon>
        <taxon>Lactobacillales</taxon>
        <taxon>Lactobacillaceae</taxon>
        <taxon>Limosilactobacillus</taxon>
    </lineage>
</organism>
<evidence type="ECO:0000313" key="2">
    <source>
        <dbReference type="Proteomes" id="UP000050934"/>
    </source>
</evidence>
<dbReference type="Proteomes" id="UP000050934">
    <property type="component" value="Unassembled WGS sequence"/>
</dbReference>
<dbReference type="PATRIC" id="fig|396268.3.peg.1059"/>
<name>A0A0R2I9K4_9LACO</name>